<reference evidence="5" key="1">
    <citation type="journal article" date="2019" name="Int. J. Syst. Evol. Microbiol.">
        <title>The Global Catalogue of Microorganisms (GCM) 10K type strain sequencing project: providing services to taxonomists for standard genome sequencing and annotation.</title>
        <authorList>
            <consortium name="The Broad Institute Genomics Platform"/>
            <consortium name="The Broad Institute Genome Sequencing Center for Infectious Disease"/>
            <person name="Wu L."/>
            <person name="Ma J."/>
        </authorList>
    </citation>
    <scope>NUCLEOTIDE SEQUENCE [LARGE SCALE GENOMIC DNA]</scope>
    <source>
        <strain evidence="5">KCTC 52168</strain>
    </source>
</reference>
<keyword evidence="5" id="KW-1185">Reference proteome</keyword>
<organism evidence="4 5">
    <name type="scientific">Piscinibacterium candidicorallinum</name>
    <dbReference type="NCBI Taxonomy" id="1793872"/>
    <lineage>
        <taxon>Bacteria</taxon>
        <taxon>Pseudomonadati</taxon>
        <taxon>Pseudomonadota</taxon>
        <taxon>Betaproteobacteria</taxon>
        <taxon>Burkholderiales</taxon>
        <taxon>Piscinibacterium</taxon>
    </lineage>
</organism>
<evidence type="ECO:0000313" key="4">
    <source>
        <dbReference type="EMBL" id="MFC3148619.1"/>
    </source>
</evidence>
<comment type="similarity">
    <text evidence="2">Belongs to the short-chain dehydrogenases/reductases (SDR) family.</text>
</comment>
<dbReference type="RefSeq" id="WP_377304731.1">
    <property type="nucleotide sequence ID" value="NZ_CP180191.1"/>
</dbReference>
<name>A0ABV7H3X7_9BURK</name>
<dbReference type="PANTHER" id="PTHR43899:SF13">
    <property type="entry name" value="RH59310P"/>
    <property type="match status" value="1"/>
</dbReference>
<evidence type="ECO:0000256" key="1">
    <source>
        <dbReference type="ARBA" id="ARBA00004240"/>
    </source>
</evidence>
<dbReference type="InterPro" id="IPR020904">
    <property type="entry name" value="Sc_DH/Rdtase_CS"/>
</dbReference>
<keyword evidence="3 4" id="KW-0560">Oxidoreductase</keyword>
<dbReference type="Gene3D" id="3.40.50.720">
    <property type="entry name" value="NAD(P)-binding Rossmann-like Domain"/>
    <property type="match status" value="1"/>
</dbReference>
<gene>
    <name evidence="4" type="ORF">ACFOEN_13385</name>
</gene>
<dbReference type="InterPro" id="IPR002347">
    <property type="entry name" value="SDR_fam"/>
</dbReference>
<dbReference type="InterPro" id="IPR051019">
    <property type="entry name" value="VLCFA-Steroid_DH"/>
</dbReference>
<evidence type="ECO:0000313" key="5">
    <source>
        <dbReference type="Proteomes" id="UP001595556"/>
    </source>
</evidence>
<protein>
    <submittedName>
        <fullName evidence="4">SDR family NAD(P)-dependent oxidoreductase</fullName>
        <ecNumber evidence="4">1.-.-.-</ecNumber>
    </submittedName>
</protein>
<dbReference type="PIRSF" id="PIRSF000126">
    <property type="entry name" value="11-beta-HSD1"/>
    <property type="match status" value="1"/>
</dbReference>
<dbReference type="SUPFAM" id="SSF51735">
    <property type="entry name" value="NAD(P)-binding Rossmann-fold domains"/>
    <property type="match status" value="1"/>
</dbReference>
<dbReference type="InterPro" id="IPR036291">
    <property type="entry name" value="NAD(P)-bd_dom_sf"/>
</dbReference>
<evidence type="ECO:0000256" key="2">
    <source>
        <dbReference type="ARBA" id="ARBA00006484"/>
    </source>
</evidence>
<sequence>MSSAFTQHVRRQYGPWAVVTGASDGIGRAFAIELARHGLNLVLVARREPQLVALAGELQRTHGIRARVLAFDLAQPDSAVRLDAACDDIDVGLLVAAAGFGTSGPLLSSALAEERSMLSVNCDAVLAQCWWFGQRLRRRGRGGVVLMSSLLAFQGTPRAAHYAATKAYIQSLAEGLRIEWAPHGVDVIACAPGPIASGFAQRANMVMNGADRPATVAQATLRALGRRGTVRPGLLSKLLGWSLATLPRWVQVRVIGQVMGGMTAHQQDSSTRAVGGPPAGA</sequence>
<dbReference type="PRINTS" id="PR00081">
    <property type="entry name" value="GDHRDH"/>
</dbReference>
<dbReference type="Pfam" id="PF00106">
    <property type="entry name" value="adh_short"/>
    <property type="match status" value="1"/>
</dbReference>
<evidence type="ECO:0000256" key="3">
    <source>
        <dbReference type="ARBA" id="ARBA00023002"/>
    </source>
</evidence>
<dbReference type="Proteomes" id="UP001595556">
    <property type="component" value="Unassembled WGS sequence"/>
</dbReference>
<comment type="caution">
    <text evidence="4">The sequence shown here is derived from an EMBL/GenBank/DDBJ whole genome shotgun (WGS) entry which is preliminary data.</text>
</comment>
<dbReference type="PANTHER" id="PTHR43899">
    <property type="entry name" value="RH59310P"/>
    <property type="match status" value="1"/>
</dbReference>
<comment type="subcellular location">
    <subcellularLocation>
        <location evidence="1">Endoplasmic reticulum</location>
    </subcellularLocation>
</comment>
<dbReference type="PROSITE" id="PS00061">
    <property type="entry name" value="ADH_SHORT"/>
    <property type="match status" value="1"/>
</dbReference>
<proteinExistence type="inferred from homology"/>
<accession>A0ABV7H3X7</accession>
<dbReference type="EMBL" id="JBHRTI010000007">
    <property type="protein sequence ID" value="MFC3148619.1"/>
    <property type="molecule type" value="Genomic_DNA"/>
</dbReference>
<dbReference type="EC" id="1.-.-.-" evidence="4"/>
<dbReference type="GO" id="GO:0016491">
    <property type="term" value="F:oxidoreductase activity"/>
    <property type="evidence" value="ECO:0007669"/>
    <property type="project" value="UniProtKB-KW"/>
</dbReference>